<dbReference type="Proteomes" id="UP000199051">
    <property type="component" value="Unassembled WGS sequence"/>
</dbReference>
<gene>
    <name evidence="1" type="ORF">SAMN04487818_110108</name>
</gene>
<dbReference type="RefSeq" id="WP_092782633.1">
    <property type="nucleotide sequence ID" value="NZ_FOGI01000010.1"/>
</dbReference>
<dbReference type="EMBL" id="FOGI01000010">
    <property type="protein sequence ID" value="SES32025.1"/>
    <property type="molecule type" value="Genomic_DNA"/>
</dbReference>
<sequence>MATEFTFVVDGLELSESQQAVIAQAVAEAGTAAVDRVIGRDVPYLEFGGTRLRKWELIGRYLLAGPRALELAEQVQGYLGKREQ</sequence>
<keyword evidence="2" id="KW-1185">Reference proteome</keyword>
<dbReference type="AlphaFoldDB" id="A0A1H9WDV2"/>
<evidence type="ECO:0000313" key="1">
    <source>
        <dbReference type="EMBL" id="SES32025.1"/>
    </source>
</evidence>
<name>A0A1H9WDV2_9PSEU</name>
<dbReference type="STRING" id="155974.SAMN04487818_110108"/>
<organism evidence="1 2">
    <name type="scientific">Actinokineospora terrae</name>
    <dbReference type="NCBI Taxonomy" id="155974"/>
    <lineage>
        <taxon>Bacteria</taxon>
        <taxon>Bacillati</taxon>
        <taxon>Actinomycetota</taxon>
        <taxon>Actinomycetes</taxon>
        <taxon>Pseudonocardiales</taxon>
        <taxon>Pseudonocardiaceae</taxon>
        <taxon>Actinokineospora</taxon>
    </lineage>
</organism>
<reference evidence="2" key="1">
    <citation type="submission" date="2016-10" db="EMBL/GenBank/DDBJ databases">
        <authorList>
            <person name="Varghese N."/>
            <person name="Submissions S."/>
        </authorList>
    </citation>
    <scope>NUCLEOTIDE SEQUENCE [LARGE SCALE GENOMIC DNA]</scope>
    <source>
        <strain evidence="2">DSM 44260</strain>
    </source>
</reference>
<evidence type="ECO:0000313" key="2">
    <source>
        <dbReference type="Proteomes" id="UP000199051"/>
    </source>
</evidence>
<proteinExistence type="predicted"/>
<protein>
    <submittedName>
        <fullName evidence="1">Uncharacterized protein</fullName>
    </submittedName>
</protein>
<accession>A0A1H9WDV2</accession>